<dbReference type="VEuPathDB" id="MicrosporidiaDB:VCUG_00718"/>
<sequence length="109" mass="12760">MLNAPALHAQSFLVLACNLVLPFYVTIFAIFTCHSLLYYHFFFFFTFTILAASNTHSILCILSQQHMQIAPLIFIYTSFFVQLRYSSDITRFFFFSTFSLFFVFGNFPN</sequence>
<gene>
    <name evidence="2" type="ORF">VCUG_00718</name>
</gene>
<keyword evidence="1" id="KW-1133">Transmembrane helix</keyword>
<dbReference type="EMBL" id="GL877412">
    <property type="protein sequence ID" value="ELA47757.1"/>
    <property type="molecule type" value="Genomic_DNA"/>
</dbReference>
<evidence type="ECO:0000313" key="2">
    <source>
        <dbReference type="EMBL" id="ELA47757.1"/>
    </source>
</evidence>
<dbReference type="GeneID" id="19878603"/>
<feature type="transmembrane region" description="Helical" evidence="1">
    <location>
        <begin position="37"/>
        <end position="62"/>
    </location>
</feature>
<proteinExistence type="predicted"/>
<dbReference type="RefSeq" id="XP_008073741.1">
    <property type="nucleotide sequence ID" value="XM_008075550.1"/>
</dbReference>
<evidence type="ECO:0000313" key="3">
    <source>
        <dbReference type="Proteomes" id="UP000011081"/>
    </source>
</evidence>
<keyword evidence="3" id="KW-1185">Reference proteome</keyword>
<dbReference type="InParanoid" id="L2GWM2"/>
<name>L2GWM2_VAVCU</name>
<organism evidence="2 3">
    <name type="scientific">Vavraia culicis (isolate floridensis)</name>
    <name type="common">Microsporidian parasite</name>
    <dbReference type="NCBI Taxonomy" id="948595"/>
    <lineage>
        <taxon>Eukaryota</taxon>
        <taxon>Fungi</taxon>
        <taxon>Fungi incertae sedis</taxon>
        <taxon>Microsporidia</taxon>
        <taxon>Pleistophoridae</taxon>
        <taxon>Vavraia</taxon>
    </lineage>
</organism>
<accession>L2GWM2</accession>
<dbReference type="Proteomes" id="UP000011081">
    <property type="component" value="Unassembled WGS sequence"/>
</dbReference>
<evidence type="ECO:0000256" key="1">
    <source>
        <dbReference type="SAM" id="Phobius"/>
    </source>
</evidence>
<keyword evidence="1" id="KW-0812">Transmembrane</keyword>
<feature type="transmembrane region" description="Helical" evidence="1">
    <location>
        <begin position="91"/>
        <end position="107"/>
    </location>
</feature>
<dbReference type="HOGENOM" id="CLU_2185962_0_0_1"/>
<dbReference type="AlphaFoldDB" id="L2GWM2"/>
<keyword evidence="1" id="KW-0472">Membrane</keyword>
<reference evidence="3" key="1">
    <citation type="submission" date="2011-03" db="EMBL/GenBank/DDBJ databases">
        <title>The genome sequence of Vavraia culicis strain floridensis.</title>
        <authorList>
            <consortium name="The Broad Institute Genome Sequencing Platform"/>
            <person name="Cuomo C."/>
            <person name="Becnel J."/>
            <person name="Sanscrainte N."/>
            <person name="Young S.K."/>
            <person name="Zeng Q."/>
            <person name="Gargeya S."/>
            <person name="Fitzgerald M."/>
            <person name="Haas B."/>
            <person name="Abouelleil A."/>
            <person name="Alvarado L."/>
            <person name="Arachchi H.M."/>
            <person name="Berlin A."/>
            <person name="Chapman S.B."/>
            <person name="Gearin G."/>
            <person name="Goldberg J."/>
            <person name="Griggs A."/>
            <person name="Gujja S."/>
            <person name="Hansen M."/>
            <person name="Heiman D."/>
            <person name="Howarth C."/>
            <person name="Larimer J."/>
            <person name="Lui A."/>
            <person name="MacDonald P.J.P."/>
            <person name="McCowen C."/>
            <person name="Montmayeur A."/>
            <person name="Murphy C."/>
            <person name="Neiman D."/>
            <person name="Pearson M."/>
            <person name="Priest M."/>
            <person name="Roberts A."/>
            <person name="Saif S."/>
            <person name="Shea T."/>
            <person name="Sisk P."/>
            <person name="Stolte C."/>
            <person name="Sykes S."/>
            <person name="Wortman J."/>
            <person name="Nusbaum C."/>
            <person name="Birren B."/>
        </authorList>
    </citation>
    <scope>NUCLEOTIDE SEQUENCE [LARGE SCALE GENOMIC DNA]</scope>
    <source>
        <strain evidence="3">floridensis</strain>
    </source>
</reference>
<feature type="transmembrane region" description="Helical" evidence="1">
    <location>
        <begin position="12"/>
        <end position="31"/>
    </location>
</feature>
<protein>
    <submittedName>
        <fullName evidence="2">Uncharacterized protein</fullName>
    </submittedName>
</protein>